<evidence type="ECO:0000259" key="2">
    <source>
        <dbReference type="Pfam" id="PF13225"/>
    </source>
</evidence>
<gene>
    <name evidence="3" type="ORF">U9M48_041783</name>
</gene>
<protein>
    <recommendedName>
        <fullName evidence="2">Beta-carotene isomerase D27-like C-terminal domain-containing protein</fullName>
    </recommendedName>
</protein>
<dbReference type="Pfam" id="PF13225">
    <property type="entry name" value="D27-like_C"/>
    <property type="match status" value="1"/>
</dbReference>
<reference evidence="3 4" key="1">
    <citation type="submission" date="2024-02" db="EMBL/GenBank/DDBJ databases">
        <title>High-quality chromosome-scale genome assembly of Pensacola bahiagrass (Paspalum notatum Flugge var. saurae).</title>
        <authorList>
            <person name="Vega J.M."/>
            <person name="Podio M."/>
            <person name="Orjuela J."/>
            <person name="Siena L.A."/>
            <person name="Pessino S.C."/>
            <person name="Combes M.C."/>
            <person name="Mariac C."/>
            <person name="Albertini E."/>
            <person name="Pupilli F."/>
            <person name="Ortiz J.P.A."/>
            <person name="Leblanc O."/>
        </authorList>
    </citation>
    <scope>NUCLEOTIDE SEQUENCE [LARGE SCALE GENOMIC DNA]</scope>
    <source>
        <strain evidence="3">R1</strain>
        <tissue evidence="3">Leaf</tissue>
    </source>
</reference>
<dbReference type="Proteomes" id="UP001341281">
    <property type="component" value="Chromosome 10"/>
</dbReference>
<organism evidence="3 4">
    <name type="scientific">Paspalum notatum var. saurae</name>
    <dbReference type="NCBI Taxonomy" id="547442"/>
    <lineage>
        <taxon>Eukaryota</taxon>
        <taxon>Viridiplantae</taxon>
        <taxon>Streptophyta</taxon>
        <taxon>Embryophyta</taxon>
        <taxon>Tracheophyta</taxon>
        <taxon>Spermatophyta</taxon>
        <taxon>Magnoliopsida</taxon>
        <taxon>Liliopsida</taxon>
        <taxon>Poales</taxon>
        <taxon>Poaceae</taxon>
        <taxon>PACMAD clade</taxon>
        <taxon>Panicoideae</taxon>
        <taxon>Andropogonodae</taxon>
        <taxon>Paspaleae</taxon>
        <taxon>Paspalinae</taxon>
        <taxon>Paspalum</taxon>
    </lineage>
</organism>
<feature type="chain" id="PRO_5042899831" description="Beta-carotene isomerase D27-like C-terminal domain-containing protein" evidence="1">
    <location>
        <begin position="35"/>
        <end position="332"/>
    </location>
</feature>
<dbReference type="InterPro" id="IPR038938">
    <property type="entry name" value="D27-like"/>
</dbReference>
<dbReference type="EMBL" id="CP144754">
    <property type="protein sequence ID" value="WVZ96102.1"/>
    <property type="molecule type" value="Genomic_DNA"/>
</dbReference>
<feature type="signal peptide" evidence="1">
    <location>
        <begin position="1"/>
        <end position="34"/>
    </location>
</feature>
<keyword evidence="4" id="KW-1185">Reference proteome</keyword>
<dbReference type="AlphaFoldDB" id="A0AAQ3XGW9"/>
<accession>A0AAQ3XGW9</accession>
<evidence type="ECO:0000313" key="3">
    <source>
        <dbReference type="EMBL" id="WVZ96102.1"/>
    </source>
</evidence>
<evidence type="ECO:0000313" key="4">
    <source>
        <dbReference type="Proteomes" id="UP001341281"/>
    </source>
</evidence>
<dbReference type="GO" id="GO:0005506">
    <property type="term" value="F:iron ion binding"/>
    <property type="evidence" value="ECO:0007669"/>
    <property type="project" value="InterPro"/>
</dbReference>
<feature type="domain" description="Beta-carotene isomerase D27-like C-terminal" evidence="2">
    <location>
        <begin position="214"/>
        <end position="295"/>
    </location>
</feature>
<proteinExistence type="predicted"/>
<dbReference type="PANTHER" id="PTHR33591:SF2">
    <property type="entry name" value="BETA-CAROTENE ISOMERASE D27"/>
    <property type="match status" value="1"/>
</dbReference>
<dbReference type="PANTHER" id="PTHR33591">
    <property type="entry name" value="BETA-CAROTENE ISOMERASE D27"/>
    <property type="match status" value="1"/>
</dbReference>
<keyword evidence="1" id="KW-0732">Signal</keyword>
<dbReference type="InterPro" id="IPR025114">
    <property type="entry name" value="D27-like_C"/>
</dbReference>
<name>A0AAQ3XGW9_PASNO</name>
<evidence type="ECO:0000256" key="1">
    <source>
        <dbReference type="SAM" id="SignalP"/>
    </source>
</evidence>
<sequence length="332" mass="36359">MSTGHGDARPPPRLSRPAALRRLLLVLPAHFSTARSPAYPSASLLLATGDLFESIRAMNLSLSLCGGARSGGCLSGLIWVQVDAAAAAPGKGREYRPSFADDLLLAFFRSKMVEVSSIERFAPSSSLKDAKMGRVLWRLNKQLYITSANRLMVKGKSALETEQAAVYHFSVRVLQSLFPPLLLVLYKALLAPIANGQLAAMMLEAKATALSCQWLMGPCSVNSVTLPDGKYWSSGVFVEKCKYLEESKCLGICINTCKLPTQTFFRDHMGVDLYMEPNFEDYSCQFNFGVPPPPLDADKVLKEPCLDICTNARRRKALGRNSSLDELSCPQV</sequence>